<dbReference type="EMBL" id="PCYM01000004">
    <property type="protein sequence ID" value="PIR47660.1"/>
    <property type="molecule type" value="Genomic_DNA"/>
</dbReference>
<dbReference type="Proteomes" id="UP000230084">
    <property type="component" value="Unassembled WGS sequence"/>
</dbReference>
<gene>
    <name evidence="1" type="ORF">COV06_02490</name>
</gene>
<name>A0A2H0RMG5_9BACT</name>
<sequence length="82" mass="10074">MSVEWINDPVEVRVDFCEKRIIPRTLYWNHKLYHIRAVNMIHSTREGSRKLYFFSVSDLTNYFKLQLDTENLEWKLVEMYSE</sequence>
<evidence type="ECO:0000313" key="2">
    <source>
        <dbReference type="Proteomes" id="UP000230084"/>
    </source>
</evidence>
<evidence type="ECO:0000313" key="1">
    <source>
        <dbReference type="EMBL" id="PIR47660.1"/>
    </source>
</evidence>
<comment type="caution">
    <text evidence="1">The sequence shown here is derived from an EMBL/GenBank/DDBJ whole genome shotgun (WGS) entry which is preliminary data.</text>
</comment>
<protein>
    <submittedName>
        <fullName evidence="1">Uncharacterized protein</fullName>
    </submittedName>
</protein>
<reference evidence="1 2" key="1">
    <citation type="submission" date="2017-09" db="EMBL/GenBank/DDBJ databases">
        <title>Depth-based differentiation of microbial function through sediment-hosted aquifers and enrichment of novel symbionts in the deep terrestrial subsurface.</title>
        <authorList>
            <person name="Probst A.J."/>
            <person name="Ladd B."/>
            <person name="Jarett J.K."/>
            <person name="Geller-Mcgrath D.E."/>
            <person name="Sieber C.M."/>
            <person name="Emerson J.B."/>
            <person name="Anantharaman K."/>
            <person name="Thomas B.C."/>
            <person name="Malmstrom R."/>
            <person name="Stieglmeier M."/>
            <person name="Klingl A."/>
            <person name="Woyke T."/>
            <person name="Ryan C.M."/>
            <person name="Banfield J.F."/>
        </authorList>
    </citation>
    <scope>NUCLEOTIDE SEQUENCE [LARGE SCALE GENOMIC DNA]</scope>
    <source>
        <strain evidence="1">CG10_big_fil_rev_8_21_14_0_10_50_16</strain>
    </source>
</reference>
<proteinExistence type="predicted"/>
<organism evidence="1 2">
    <name type="scientific">Candidatus Uhrbacteria bacterium CG10_big_fil_rev_8_21_14_0_10_50_16</name>
    <dbReference type="NCBI Taxonomy" id="1975039"/>
    <lineage>
        <taxon>Bacteria</taxon>
        <taxon>Candidatus Uhriibacteriota</taxon>
    </lineage>
</organism>
<dbReference type="AlphaFoldDB" id="A0A2H0RMG5"/>
<accession>A0A2H0RMG5</accession>